<feature type="region of interest" description="Disordered" evidence="5">
    <location>
        <begin position="539"/>
        <end position="558"/>
    </location>
</feature>
<dbReference type="PROSITE" id="PS50097">
    <property type="entry name" value="BTB"/>
    <property type="match status" value="1"/>
</dbReference>
<dbReference type="Gramene" id="Vigun08g044800.1.v1.2">
    <property type="protein sequence ID" value="Vigun08g044800.1.v1.2"/>
    <property type="gene ID" value="Vigun08g044800.v1.2"/>
</dbReference>
<feature type="region of interest" description="Disordered" evidence="5">
    <location>
        <begin position="491"/>
        <end position="510"/>
    </location>
</feature>
<proteinExistence type="inferred from homology"/>
<gene>
    <name evidence="8" type="ORF">DEO72_LG7g505</name>
</gene>
<accession>A0A4D6MHM6</accession>
<keyword evidence="9" id="KW-1185">Reference proteome</keyword>
<evidence type="ECO:0000259" key="7">
    <source>
        <dbReference type="PROSITE" id="PS51649"/>
    </source>
</evidence>
<dbReference type="PANTHER" id="PTHR32370">
    <property type="entry name" value="OS12G0117600 PROTEIN"/>
    <property type="match status" value="1"/>
</dbReference>
<evidence type="ECO:0000256" key="4">
    <source>
        <dbReference type="PROSITE-ProRule" id="PRU00982"/>
    </source>
</evidence>
<dbReference type="CDD" id="cd18312">
    <property type="entry name" value="BTB_POZ_NPY3-like"/>
    <property type="match status" value="1"/>
</dbReference>
<feature type="compositionally biased region" description="Low complexity" evidence="5">
    <location>
        <begin position="578"/>
        <end position="605"/>
    </location>
</feature>
<dbReference type="UniPathway" id="UPA00143"/>
<feature type="compositionally biased region" description="Polar residues" evidence="5">
    <location>
        <begin position="491"/>
        <end position="506"/>
    </location>
</feature>
<dbReference type="Pfam" id="PF00651">
    <property type="entry name" value="BTB"/>
    <property type="match status" value="1"/>
</dbReference>
<dbReference type="SUPFAM" id="SSF54695">
    <property type="entry name" value="POZ domain"/>
    <property type="match status" value="1"/>
</dbReference>
<evidence type="ECO:0000256" key="3">
    <source>
        <dbReference type="ARBA" id="ARBA00022786"/>
    </source>
</evidence>
<dbReference type="Gene3D" id="3.30.710.10">
    <property type="entry name" value="Potassium Channel Kv1.1, Chain A"/>
    <property type="match status" value="1"/>
</dbReference>
<dbReference type="InterPro" id="IPR000210">
    <property type="entry name" value="BTB/POZ_dom"/>
</dbReference>
<dbReference type="AlphaFoldDB" id="A0A4D6MHM6"/>
<dbReference type="InterPro" id="IPR043454">
    <property type="entry name" value="NPH3/RPT2-like"/>
</dbReference>
<evidence type="ECO:0000256" key="2">
    <source>
        <dbReference type="ARBA" id="ARBA00004906"/>
    </source>
</evidence>
<name>A0A4D6MHM6_VIGUN</name>
<sequence>MKFMKLGSKPDALQADGKSIRYISSELATDIIITVGEVKFHLHKFPLLSKSNRLQKLLTMANEECSDEIQLDDFPGGSKAFEICAKFCYGMTVTLNAYNVVAARCAAEYLEMTEAIEKGNLVFKIEVFLTSSIFRSWKDSIIVLQTTKSLLPWSEDLKIVGRCIDSIASKTSVDPANITWSYTYNRKLSELDKIVEDKTAPHEKIEPVPRDWWVEDICELDIDLYKRVMITIKSKGRMDGVVIGEALKVYAVRWLPDSVDALVSDAHARRNKSLVETIVCLLPCDNGMGCSCSFLLKLLKVAILVEADESSRGHLMKNIGLKLHEASVKDLLIPARLPQITKFDLDLVQDLLNLYMTNVRGSRDTEIEEKKDKVNESMLGQRSLLNVGKLVDGYLGEVAHDPNLSPTNFVDLSQSIPDFARPNHDGLYRSIDIYLKEHPGLTKAERKKICGLMDVKKLSVDASMHAAQNERLPLRVVVQVLYFEQIRGATASNGRTRGNSPSSTLVNGDEECVKTGGESCHSLNTQMCELKMREEEFQKNGKLNKKSSKNSRSGMQLLPSRSRRIFDKLWIVGKGQGENRSSETSGSSNSPTSVVPGDTKSSGSSLRHRRHSIS</sequence>
<dbReference type="GO" id="GO:0016567">
    <property type="term" value="P:protein ubiquitination"/>
    <property type="evidence" value="ECO:0007669"/>
    <property type="project" value="UniProtKB-UniPathway"/>
</dbReference>
<dbReference type="GO" id="GO:0012505">
    <property type="term" value="C:endomembrane system"/>
    <property type="evidence" value="ECO:0007669"/>
    <property type="project" value="UniProtKB-SubCell"/>
</dbReference>
<dbReference type="Pfam" id="PF03000">
    <property type="entry name" value="NPH3"/>
    <property type="match status" value="1"/>
</dbReference>
<comment type="similarity">
    <text evidence="4">Belongs to the NPH3 family.</text>
</comment>
<dbReference type="InterPro" id="IPR011333">
    <property type="entry name" value="SKP1/BTB/POZ_sf"/>
</dbReference>
<dbReference type="PROSITE" id="PS51649">
    <property type="entry name" value="NPH3"/>
    <property type="match status" value="1"/>
</dbReference>
<evidence type="ECO:0000256" key="5">
    <source>
        <dbReference type="SAM" id="MobiDB-lite"/>
    </source>
</evidence>
<comment type="subcellular location">
    <subcellularLocation>
        <location evidence="1">Endomembrane system</location>
        <topology evidence="1">Peripheral membrane protein</topology>
    </subcellularLocation>
</comment>
<feature type="region of interest" description="Disordered" evidence="5">
    <location>
        <begin position="575"/>
        <end position="614"/>
    </location>
</feature>
<evidence type="ECO:0000256" key="1">
    <source>
        <dbReference type="ARBA" id="ARBA00004184"/>
    </source>
</evidence>
<evidence type="ECO:0008006" key="10">
    <source>
        <dbReference type="Google" id="ProtNLM"/>
    </source>
</evidence>
<dbReference type="SMART" id="SM00225">
    <property type="entry name" value="BTB"/>
    <property type="match status" value="1"/>
</dbReference>
<evidence type="ECO:0000259" key="6">
    <source>
        <dbReference type="PROSITE" id="PS50097"/>
    </source>
</evidence>
<dbReference type="EMBL" id="CP039351">
    <property type="protein sequence ID" value="QCD99224.1"/>
    <property type="molecule type" value="Genomic_DNA"/>
</dbReference>
<feature type="domain" description="BTB" evidence="6">
    <location>
        <begin position="29"/>
        <end position="97"/>
    </location>
</feature>
<keyword evidence="3" id="KW-0833">Ubl conjugation pathway</keyword>
<dbReference type="InterPro" id="IPR027356">
    <property type="entry name" value="NPH3_dom"/>
</dbReference>
<protein>
    <recommendedName>
        <fullName evidence="10">BTB/POZ domain-containing protein NPY1</fullName>
    </recommendedName>
</protein>
<dbReference type="OrthoDB" id="624345at2759"/>
<dbReference type="Proteomes" id="UP000501690">
    <property type="component" value="Linkage Group LG7"/>
</dbReference>
<reference evidence="8 9" key="1">
    <citation type="submission" date="2019-04" db="EMBL/GenBank/DDBJ databases">
        <title>An improved genome assembly and genetic linkage map for asparagus bean, Vigna unguiculata ssp. sesquipedialis.</title>
        <authorList>
            <person name="Xia Q."/>
            <person name="Zhang R."/>
            <person name="Dong Y."/>
        </authorList>
    </citation>
    <scope>NUCLEOTIDE SEQUENCE [LARGE SCALE GENOMIC DNA]</scope>
    <source>
        <tissue evidence="8">Leaf</tissue>
    </source>
</reference>
<evidence type="ECO:0000313" key="8">
    <source>
        <dbReference type="EMBL" id="QCD99224.1"/>
    </source>
</evidence>
<evidence type="ECO:0000313" key="9">
    <source>
        <dbReference type="Proteomes" id="UP000501690"/>
    </source>
</evidence>
<feature type="domain" description="NPH3" evidence="7">
    <location>
        <begin position="211"/>
        <end position="487"/>
    </location>
</feature>
<comment type="pathway">
    <text evidence="2">Protein modification; protein ubiquitination.</text>
</comment>
<organism evidence="8 9">
    <name type="scientific">Vigna unguiculata</name>
    <name type="common">Cowpea</name>
    <dbReference type="NCBI Taxonomy" id="3917"/>
    <lineage>
        <taxon>Eukaryota</taxon>
        <taxon>Viridiplantae</taxon>
        <taxon>Streptophyta</taxon>
        <taxon>Embryophyta</taxon>
        <taxon>Tracheophyta</taxon>
        <taxon>Spermatophyta</taxon>
        <taxon>Magnoliopsida</taxon>
        <taxon>eudicotyledons</taxon>
        <taxon>Gunneridae</taxon>
        <taxon>Pentapetalae</taxon>
        <taxon>rosids</taxon>
        <taxon>fabids</taxon>
        <taxon>Fabales</taxon>
        <taxon>Fabaceae</taxon>
        <taxon>Papilionoideae</taxon>
        <taxon>50 kb inversion clade</taxon>
        <taxon>NPAAA clade</taxon>
        <taxon>indigoferoid/millettioid clade</taxon>
        <taxon>Phaseoleae</taxon>
        <taxon>Vigna</taxon>
    </lineage>
</organism>